<organism evidence="1">
    <name type="scientific">marine sediment metagenome</name>
    <dbReference type="NCBI Taxonomy" id="412755"/>
    <lineage>
        <taxon>unclassified sequences</taxon>
        <taxon>metagenomes</taxon>
        <taxon>ecological metagenomes</taxon>
    </lineage>
</organism>
<dbReference type="HAMAP" id="MF_00386">
    <property type="entry name" value="UPF0161_YidD"/>
    <property type="match status" value="1"/>
</dbReference>
<comment type="caution">
    <text evidence="1">The sequence shown here is derived from an EMBL/GenBank/DDBJ whole genome shotgun (WGS) entry which is preliminary data.</text>
</comment>
<dbReference type="AlphaFoldDB" id="A0A0F9Q159"/>
<sequence length="85" mass="9549">MVNGDSAMAKILIGLIRGYQLIISPLMGANCRFHPTCSQYMIEAVSRFGTIRGFWLGLRRLSRCHPWHEGGLDPVPQLKTKKHNG</sequence>
<protein>
    <recommendedName>
        <fullName evidence="2">Membrane protein insertion efficiency factor</fullName>
    </recommendedName>
</protein>
<dbReference type="Pfam" id="PF01809">
    <property type="entry name" value="YidD"/>
    <property type="match status" value="1"/>
</dbReference>
<accession>A0A0F9Q159</accession>
<dbReference type="InterPro" id="IPR002696">
    <property type="entry name" value="Membr_insert_effic_factor_YidD"/>
</dbReference>
<dbReference type="EMBL" id="LAZR01002384">
    <property type="protein sequence ID" value="KKN30742.1"/>
    <property type="molecule type" value="Genomic_DNA"/>
</dbReference>
<evidence type="ECO:0008006" key="2">
    <source>
        <dbReference type="Google" id="ProtNLM"/>
    </source>
</evidence>
<dbReference type="PANTHER" id="PTHR33383:SF1">
    <property type="entry name" value="MEMBRANE PROTEIN INSERTION EFFICIENCY FACTOR-RELATED"/>
    <property type="match status" value="1"/>
</dbReference>
<gene>
    <name evidence="1" type="ORF">LCGC14_0830930</name>
</gene>
<proteinExistence type="inferred from homology"/>
<reference evidence="1" key="1">
    <citation type="journal article" date="2015" name="Nature">
        <title>Complex archaea that bridge the gap between prokaryotes and eukaryotes.</title>
        <authorList>
            <person name="Spang A."/>
            <person name="Saw J.H."/>
            <person name="Jorgensen S.L."/>
            <person name="Zaremba-Niedzwiedzka K."/>
            <person name="Martijn J."/>
            <person name="Lind A.E."/>
            <person name="van Eijk R."/>
            <person name="Schleper C."/>
            <person name="Guy L."/>
            <person name="Ettema T.J."/>
        </authorList>
    </citation>
    <scope>NUCLEOTIDE SEQUENCE</scope>
</reference>
<dbReference type="PANTHER" id="PTHR33383">
    <property type="entry name" value="MEMBRANE PROTEIN INSERTION EFFICIENCY FACTOR-RELATED"/>
    <property type="match status" value="1"/>
</dbReference>
<evidence type="ECO:0000313" key="1">
    <source>
        <dbReference type="EMBL" id="KKN30742.1"/>
    </source>
</evidence>
<dbReference type="NCBIfam" id="TIGR00278">
    <property type="entry name" value="membrane protein insertion efficiency factor YidD"/>
    <property type="match status" value="1"/>
</dbReference>
<name>A0A0F9Q159_9ZZZZ</name>
<dbReference type="SMART" id="SM01234">
    <property type="entry name" value="Haemolytic"/>
    <property type="match status" value="1"/>
</dbReference>